<evidence type="ECO:0000313" key="4">
    <source>
        <dbReference type="Proteomes" id="UP000288028"/>
    </source>
</evidence>
<evidence type="ECO:0000313" key="3">
    <source>
        <dbReference type="EMBL" id="RSU16459.1"/>
    </source>
</evidence>
<accession>A0A430B816</accession>
<dbReference type="AlphaFoldDB" id="A0A430B816"/>
<proteinExistence type="predicted"/>
<dbReference type="GeneID" id="95580445"/>
<dbReference type="InterPro" id="IPR049492">
    <property type="entry name" value="BD-FAE-like_dom"/>
</dbReference>
<protein>
    <recommendedName>
        <fullName evidence="2">BD-FAE-like domain-containing protein</fullName>
    </recommendedName>
</protein>
<feature type="domain" description="BD-FAE-like" evidence="2">
    <location>
        <begin position="20"/>
        <end position="156"/>
    </location>
</feature>
<dbReference type="InterPro" id="IPR050300">
    <property type="entry name" value="GDXG_lipolytic_enzyme"/>
</dbReference>
<name>A0A430B816_9ENTE</name>
<dbReference type="PANTHER" id="PTHR48081:SF3">
    <property type="entry name" value="ALPHA_BETA HYDROLASE FOLD-3 DOMAIN-CONTAINING PROTEIN"/>
    <property type="match status" value="1"/>
</dbReference>
<dbReference type="Gene3D" id="3.40.50.1820">
    <property type="entry name" value="alpha/beta hydrolase"/>
    <property type="match status" value="1"/>
</dbReference>
<organism evidence="3 4">
    <name type="scientific">Vagococcus carniphilus</name>
    <dbReference type="NCBI Taxonomy" id="218144"/>
    <lineage>
        <taxon>Bacteria</taxon>
        <taxon>Bacillati</taxon>
        <taxon>Bacillota</taxon>
        <taxon>Bacilli</taxon>
        <taxon>Lactobacillales</taxon>
        <taxon>Enterococcaceae</taxon>
        <taxon>Vagococcus</taxon>
    </lineage>
</organism>
<comment type="caution">
    <text evidence="3">The sequence shown here is derived from an EMBL/GenBank/DDBJ whole genome shotgun (WGS) entry which is preliminary data.</text>
</comment>
<dbReference type="PANTHER" id="PTHR48081">
    <property type="entry name" value="AB HYDROLASE SUPERFAMILY PROTEIN C4A8.06C"/>
    <property type="match status" value="1"/>
</dbReference>
<sequence length="274" mass="31770">MKKEFCYTTFNNLELWGTYYSAKETSSTQPLIVYFHGGGLIYGNRDDLPQEHLEIFLDNGYSVITLDYPLIPEVKLDVVLECLKEGIHYVSENFQQDFIYFGRSAGAFLALQLANCNSLIKPKKIISFYGYYSLNEPLLHQASDYYKKVPIVPFMTVHHLKRKQPIKEALIEERFPIYLSFRQSGTWVKELLGRKNEINDFSLTTEDLQKLPPIFVAASEHDQDIPFQINQELVNQASNTTSFFVKDLPHDFDADPIREAAISCYKEVIKWLEQ</sequence>
<dbReference type="Pfam" id="PF20434">
    <property type="entry name" value="BD-FAE"/>
    <property type="match status" value="1"/>
</dbReference>
<dbReference type="GO" id="GO:0016787">
    <property type="term" value="F:hydrolase activity"/>
    <property type="evidence" value="ECO:0007669"/>
    <property type="project" value="UniProtKB-KW"/>
</dbReference>
<evidence type="ECO:0000256" key="1">
    <source>
        <dbReference type="ARBA" id="ARBA00022801"/>
    </source>
</evidence>
<dbReference type="InterPro" id="IPR029058">
    <property type="entry name" value="AB_hydrolase_fold"/>
</dbReference>
<dbReference type="OrthoDB" id="9815425at2"/>
<dbReference type="SUPFAM" id="SSF53474">
    <property type="entry name" value="alpha/beta-Hydrolases"/>
    <property type="match status" value="1"/>
</dbReference>
<reference evidence="3 4" key="1">
    <citation type="submission" date="2017-05" db="EMBL/GenBank/DDBJ databases">
        <title>Vagococcus spp. assemblies.</title>
        <authorList>
            <person name="Gulvik C.A."/>
        </authorList>
    </citation>
    <scope>NUCLEOTIDE SEQUENCE [LARGE SCALE GENOMIC DNA]</scope>
    <source>
        <strain evidence="3 4">SS1714</strain>
    </source>
</reference>
<evidence type="ECO:0000259" key="2">
    <source>
        <dbReference type="Pfam" id="PF20434"/>
    </source>
</evidence>
<gene>
    <name evidence="3" type="ORF">CBF28_02715</name>
</gene>
<dbReference type="RefSeq" id="WP_126791671.1">
    <property type="nucleotide sequence ID" value="NZ_CP060720.1"/>
</dbReference>
<keyword evidence="1" id="KW-0378">Hydrolase</keyword>
<dbReference type="EMBL" id="NGKB01000002">
    <property type="protein sequence ID" value="RSU16459.1"/>
    <property type="molecule type" value="Genomic_DNA"/>
</dbReference>
<dbReference type="Proteomes" id="UP000288028">
    <property type="component" value="Unassembled WGS sequence"/>
</dbReference>
<keyword evidence="4" id="KW-1185">Reference proteome</keyword>